<evidence type="ECO:0000313" key="1">
    <source>
        <dbReference type="EMBL" id="BAY57760.1"/>
    </source>
</evidence>
<organism evidence="1 2">
    <name type="scientific">Leptolyngbya boryana NIES-2135</name>
    <dbReference type="NCBI Taxonomy" id="1973484"/>
    <lineage>
        <taxon>Bacteria</taxon>
        <taxon>Bacillati</taxon>
        <taxon>Cyanobacteriota</taxon>
        <taxon>Cyanophyceae</taxon>
        <taxon>Leptolyngbyales</taxon>
        <taxon>Leptolyngbyaceae</taxon>
        <taxon>Leptolyngbya group</taxon>
        <taxon>Leptolyngbya</taxon>
    </lineage>
</organism>
<proteinExistence type="predicted"/>
<evidence type="ECO:0000313" key="2">
    <source>
        <dbReference type="Proteomes" id="UP000217895"/>
    </source>
</evidence>
<protein>
    <submittedName>
        <fullName evidence="1">Uncharacterized protein</fullName>
    </submittedName>
</protein>
<dbReference type="Proteomes" id="UP000217895">
    <property type="component" value="Chromosome"/>
</dbReference>
<dbReference type="EMBL" id="AP018203">
    <property type="protein sequence ID" value="BAY57760.1"/>
    <property type="molecule type" value="Genomic_DNA"/>
</dbReference>
<reference evidence="1 2" key="1">
    <citation type="submission" date="2017-06" db="EMBL/GenBank/DDBJ databases">
        <title>Genome sequencing of cyanobaciteial culture collection at National Institute for Environmental Studies (NIES).</title>
        <authorList>
            <person name="Hirose Y."/>
            <person name="Shimura Y."/>
            <person name="Fujisawa T."/>
            <person name="Nakamura Y."/>
            <person name="Kawachi M."/>
        </authorList>
    </citation>
    <scope>NUCLEOTIDE SEQUENCE [LARGE SCALE GENOMIC DNA]</scope>
    <source>
        <strain evidence="1 2">NIES-2135</strain>
    </source>
</reference>
<dbReference type="AlphaFoldDB" id="A0A1Z4JM18"/>
<sequence length="96" mass="11421">MKEILSFPMFELALLVLIICVLCWVLPQLSNSPSRRSTPVRTSSKPAIQQRLYQLVYGDRATADRLLRQARSRYPDRSEQWILEKVVFDLERDRRW</sequence>
<gene>
    <name evidence="1" type="ORF">NIES2135_46310</name>
</gene>
<accession>A0A1Z4JM18</accession>
<keyword evidence="2" id="KW-1185">Reference proteome</keyword>
<name>A0A1Z4JM18_LEPBY</name>